<accession>A0A932I1J5</accession>
<feature type="domain" description="FAD dependent oxidoreductase" evidence="2">
    <location>
        <begin position="3"/>
        <end position="348"/>
    </location>
</feature>
<gene>
    <name evidence="3" type="ORF">HYZ11_18945</name>
</gene>
<dbReference type="PANTHER" id="PTHR13847">
    <property type="entry name" value="SARCOSINE DEHYDROGENASE-RELATED"/>
    <property type="match status" value="1"/>
</dbReference>
<dbReference type="PANTHER" id="PTHR13847:SF289">
    <property type="entry name" value="GLYCINE OXIDASE"/>
    <property type="match status" value="1"/>
</dbReference>
<dbReference type="SUPFAM" id="SSF54373">
    <property type="entry name" value="FAD-linked reductases, C-terminal domain"/>
    <property type="match status" value="1"/>
</dbReference>
<dbReference type="Proteomes" id="UP000782312">
    <property type="component" value="Unassembled WGS sequence"/>
</dbReference>
<protein>
    <submittedName>
        <fullName evidence="3">FAD-dependent oxidoreductase</fullName>
    </submittedName>
</protein>
<evidence type="ECO:0000313" key="4">
    <source>
        <dbReference type="Proteomes" id="UP000782312"/>
    </source>
</evidence>
<keyword evidence="1" id="KW-0560">Oxidoreductase</keyword>
<proteinExistence type="predicted"/>
<evidence type="ECO:0000256" key="1">
    <source>
        <dbReference type="ARBA" id="ARBA00023002"/>
    </source>
</evidence>
<dbReference type="Gene3D" id="3.30.9.10">
    <property type="entry name" value="D-Amino Acid Oxidase, subunit A, domain 2"/>
    <property type="match status" value="1"/>
</dbReference>
<organism evidence="3 4">
    <name type="scientific">Tectimicrobiota bacterium</name>
    <dbReference type="NCBI Taxonomy" id="2528274"/>
    <lineage>
        <taxon>Bacteria</taxon>
        <taxon>Pseudomonadati</taxon>
        <taxon>Nitrospinota/Tectimicrobiota group</taxon>
        <taxon>Candidatus Tectimicrobiota</taxon>
    </lineage>
</organism>
<dbReference type="InterPro" id="IPR036188">
    <property type="entry name" value="FAD/NAD-bd_sf"/>
</dbReference>
<dbReference type="GO" id="GO:0005737">
    <property type="term" value="C:cytoplasm"/>
    <property type="evidence" value="ECO:0007669"/>
    <property type="project" value="TreeGrafter"/>
</dbReference>
<name>A0A932I1J5_UNCTE</name>
<dbReference type="EMBL" id="JACPUR010000041">
    <property type="protein sequence ID" value="MBI3129689.1"/>
    <property type="molecule type" value="Genomic_DNA"/>
</dbReference>
<sequence length="367" mass="37941">MADVIVAGGGVMGLACARELALAGREVLLLEKGRTGSGATWASAGIVSTHGTAGRADRGGEAGLRLRRASFPLWPGFARALQEESGLDPEFRETGVLLLALDEGQARELQAEPGTHALGEGRWLGAAELREAEPALSDRLPGALLLPGGSVDPRKLAPALALACRRLGVEIREGQLVRELLVEGGRARGVRTLDGEAGAPAVLVCAGVGSRELPGLAPAPPILPQRGQILSLDARGIGPRRVLITPEDPYFVPRADGRLVLGATRELAGEDPRLTAGGLAWLLTSGIRVIPALAHAPIEETWTGFRPLSADGLPLIGPGRLEGLFFCAGHGPTGIGPAPASARLAAALLLGEAPPLDPAPYDPRRFG</sequence>
<evidence type="ECO:0000313" key="3">
    <source>
        <dbReference type="EMBL" id="MBI3129689.1"/>
    </source>
</evidence>
<dbReference type="InterPro" id="IPR006076">
    <property type="entry name" value="FAD-dep_OxRdtase"/>
</dbReference>
<dbReference type="Gene3D" id="3.50.50.60">
    <property type="entry name" value="FAD/NAD(P)-binding domain"/>
    <property type="match status" value="1"/>
</dbReference>
<reference evidence="3" key="1">
    <citation type="submission" date="2020-07" db="EMBL/GenBank/DDBJ databases">
        <title>Huge and variable diversity of episymbiotic CPR bacteria and DPANN archaea in groundwater ecosystems.</title>
        <authorList>
            <person name="He C.Y."/>
            <person name="Keren R."/>
            <person name="Whittaker M."/>
            <person name="Farag I.F."/>
            <person name="Doudna J."/>
            <person name="Cate J.H.D."/>
            <person name="Banfield J.F."/>
        </authorList>
    </citation>
    <scope>NUCLEOTIDE SEQUENCE</scope>
    <source>
        <strain evidence="3">NC_groundwater_763_Ag_S-0.2um_68_21</strain>
    </source>
</reference>
<comment type="caution">
    <text evidence="3">The sequence shown here is derived from an EMBL/GenBank/DDBJ whole genome shotgun (WGS) entry which is preliminary data.</text>
</comment>
<dbReference type="Pfam" id="PF01266">
    <property type="entry name" value="DAO"/>
    <property type="match status" value="1"/>
</dbReference>
<dbReference type="GO" id="GO:0016491">
    <property type="term" value="F:oxidoreductase activity"/>
    <property type="evidence" value="ECO:0007669"/>
    <property type="project" value="UniProtKB-KW"/>
</dbReference>
<evidence type="ECO:0000259" key="2">
    <source>
        <dbReference type="Pfam" id="PF01266"/>
    </source>
</evidence>
<dbReference type="AlphaFoldDB" id="A0A932I1J5"/>
<dbReference type="SUPFAM" id="SSF51905">
    <property type="entry name" value="FAD/NAD(P)-binding domain"/>
    <property type="match status" value="1"/>
</dbReference>